<evidence type="ECO:0000313" key="2">
    <source>
        <dbReference type="EMBL" id="EOY51764.1"/>
    </source>
</evidence>
<feature type="region of interest" description="Disordered" evidence="1">
    <location>
        <begin position="32"/>
        <end position="64"/>
    </location>
</feature>
<proteinExistence type="predicted"/>
<protein>
    <submittedName>
        <fullName evidence="2">Uncharacterized protein</fullName>
    </submittedName>
</protein>
<evidence type="ECO:0000256" key="1">
    <source>
        <dbReference type="SAM" id="MobiDB-lite"/>
    </source>
</evidence>
<sequence length="64" mass="6551">MCRAAGGVAAALLTEAAAEPLAVTGALGECEDRPAPWWELPRAPRRHPAPGVRGAAPGEITAHE</sequence>
<name>A0A7U9DX50_STRLI</name>
<accession>A0A7U9DX50</accession>
<organism evidence="2 3">
    <name type="scientific">Streptomyces lividans 1326</name>
    <dbReference type="NCBI Taxonomy" id="1200984"/>
    <lineage>
        <taxon>Bacteria</taxon>
        <taxon>Bacillati</taxon>
        <taxon>Actinomycetota</taxon>
        <taxon>Actinomycetes</taxon>
        <taxon>Kitasatosporales</taxon>
        <taxon>Streptomycetaceae</taxon>
        <taxon>Streptomyces</taxon>
    </lineage>
</organism>
<evidence type="ECO:0000313" key="3">
    <source>
        <dbReference type="Proteomes" id="UP000014062"/>
    </source>
</evidence>
<dbReference type="AlphaFoldDB" id="A0A7U9DX50"/>
<dbReference type="RefSeq" id="WP_016327842.1">
    <property type="nucleotide sequence ID" value="NZ_CM001889.1"/>
</dbReference>
<dbReference type="Proteomes" id="UP000014062">
    <property type="component" value="Chromosome"/>
</dbReference>
<gene>
    <name evidence="2" type="ORF">SLI_7060</name>
</gene>
<reference evidence="3" key="1">
    <citation type="journal article" date="2013" name="Genome Biol. Evol.">
        <title>The genome sequence of Streptomyces lividans 66 reveals a novel tRNA-dependent peptide biosynthetic system within a metal-related genomic island.</title>
        <authorList>
            <person name="Cruz-Morales P."/>
            <person name="Vijgenboom E."/>
            <person name="Iruegas-Bocardo F."/>
            <person name="Girard G."/>
            <person name="Yanez-Guerra L.A."/>
            <person name="Ramos-Aboites H.E."/>
            <person name="Pernodet J.L."/>
            <person name="Anne J."/>
            <person name="van Wezel G.P."/>
            <person name="Barona-Gomez F."/>
        </authorList>
    </citation>
    <scope>NUCLEOTIDE SEQUENCE [LARGE SCALE GENOMIC DNA]</scope>
    <source>
        <strain evidence="3">1326</strain>
    </source>
</reference>
<dbReference type="EMBL" id="CM001889">
    <property type="protein sequence ID" value="EOY51764.1"/>
    <property type="molecule type" value="Genomic_DNA"/>
</dbReference>